<evidence type="ECO:0000313" key="2">
    <source>
        <dbReference type="Proteomes" id="UP000192328"/>
    </source>
</evidence>
<protein>
    <submittedName>
        <fullName evidence="1">Undecaprenyl-diphosphatase</fullName>
    </submittedName>
</protein>
<dbReference type="Proteomes" id="UP000192328">
    <property type="component" value="Unassembled WGS sequence"/>
</dbReference>
<accession>A0AC61PIJ0</accession>
<gene>
    <name evidence="1" type="ORF">SAMN06297397_0659</name>
</gene>
<comment type="caution">
    <text evidence="1">The sequence shown here is derived from an EMBL/GenBank/DDBJ whole genome shotgun (WGS) entry which is preliminary data.</text>
</comment>
<keyword evidence="2" id="KW-1185">Reference proteome</keyword>
<evidence type="ECO:0000313" key="1">
    <source>
        <dbReference type="EMBL" id="SMC40158.1"/>
    </source>
</evidence>
<dbReference type="EMBL" id="FWXZ01000001">
    <property type="protein sequence ID" value="SMC40158.1"/>
    <property type="molecule type" value="Genomic_DNA"/>
</dbReference>
<proteinExistence type="predicted"/>
<name>A0AC61PIJ0_9FIRM</name>
<reference evidence="1" key="1">
    <citation type="submission" date="2017-04" db="EMBL/GenBank/DDBJ databases">
        <authorList>
            <person name="Varghese N."/>
            <person name="Submissions S."/>
        </authorList>
    </citation>
    <scope>NUCLEOTIDE SEQUENCE</scope>
    <source>
        <strain evidence="1">WTE2008</strain>
    </source>
</reference>
<organism evidence="1 2">
    <name type="scientific">Aristaeella lactis</name>
    <dbReference type="NCBI Taxonomy" id="3046383"/>
    <lineage>
        <taxon>Bacteria</taxon>
        <taxon>Bacillati</taxon>
        <taxon>Bacillota</taxon>
        <taxon>Clostridia</taxon>
        <taxon>Eubacteriales</taxon>
        <taxon>Aristaeellaceae</taxon>
        <taxon>Aristaeella</taxon>
    </lineage>
</organism>
<sequence>MSVLLCAVLGLLQGLGEFLPISSSGHLLLSRLFFGIQTDTPAMKMFDILLHVGTLIPVFIVFRREWLDMIMHPVRNKTLVLLVAASLPTLAVYIAAKKLFPEVNGFAVFDSGWFLGFSFLITAFFLLLCDRIAARRKSGGDHKVSLLHAVVMGLFQGVGMIPGVSRSGSTILGGVSTGLDKSTAAKFSFMMSAPAIVGSLLMEGKDAIEEGYISQIELIPSLVGIIVAAVVGYLAIRFMLRVIAKVPLSWFALYLAVIGLIFLFLQLSGNTLIPSFSVPASVS</sequence>